<dbReference type="RefSeq" id="WP_150447995.1">
    <property type="nucleotide sequence ID" value="NZ_VYSA01000001.1"/>
</dbReference>
<name>A0A5J5J560_9MICO</name>
<comment type="caution">
    <text evidence="7">The sequence shown here is derived from an EMBL/GenBank/DDBJ whole genome shotgun (WGS) entry which is preliminary data.</text>
</comment>
<evidence type="ECO:0000313" key="8">
    <source>
        <dbReference type="Proteomes" id="UP000325827"/>
    </source>
</evidence>
<dbReference type="InterPro" id="IPR050833">
    <property type="entry name" value="Poly_Biosynth_Transport"/>
</dbReference>
<comment type="subcellular location">
    <subcellularLocation>
        <location evidence="1">Cell membrane</location>
        <topology evidence="1">Multi-pass membrane protein</topology>
    </subcellularLocation>
</comment>
<reference evidence="8" key="1">
    <citation type="submission" date="2019-09" db="EMBL/GenBank/DDBJ databases">
        <title>Mumia zhuanghuii sp. nov. isolated from the intestinal contents of plateau pika (Ochotona curzoniae) in the Qinghai-Tibet plateau of China.</title>
        <authorList>
            <person name="Tian Z."/>
        </authorList>
    </citation>
    <scope>NUCLEOTIDE SEQUENCE [LARGE SCALE GENOMIC DNA]</scope>
    <source>
        <strain evidence="8">JCM 30598</strain>
    </source>
</reference>
<protein>
    <submittedName>
        <fullName evidence="7">Polysaccharide biosynthesis protein</fullName>
    </submittedName>
</protein>
<feature type="transmembrane region" description="Helical" evidence="6">
    <location>
        <begin position="154"/>
        <end position="176"/>
    </location>
</feature>
<evidence type="ECO:0000256" key="5">
    <source>
        <dbReference type="ARBA" id="ARBA00023136"/>
    </source>
</evidence>
<dbReference type="OrthoDB" id="4826415at2"/>
<feature type="transmembrane region" description="Helical" evidence="6">
    <location>
        <begin position="88"/>
        <end position="106"/>
    </location>
</feature>
<proteinExistence type="predicted"/>
<feature type="transmembrane region" description="Helical" evidence="6">
    <location>
        <begin position="349"/>
        <end position="370"/>
    </location>
</feature>
<dbReference type="EMBL" id="VYSA01000001">
    <property type="protein sequence ID" value="KAA9111226.1"/>
    <property type="molecule type" value="Genomic_DNA"/>
</dbReference>
<feature type="transmembrane region" description="Helical" evidence="6">
    <location>
        <begin position="112"/>
        <end position="133"/>
    </location>
</feature>
<evidence type="ECO:0000256" key="6">
    <source>
        <dbReference type="SAM" id="Phobius"/>
    </source>
</evidence>
<keyword evidence="3 6" id="KW-0812">Transmembrane</keyword>
<dbReference type="Proteomes" id="UP000325827">
    <property type="component" value="Unassembled WGS sequence"/>
</dbReference>
<evidence type="ECO:0000256" key="2">
    <source>
        <dbReference type="ARBA" id="ARBA00022475"/>
    </source>
</evidence>
<feature type="transmembrane region" description="Helical" evidence="6">
    <location>
        <begin position="280"/>
        <end position="300"/>
    </location>
</feature>
<feature type="transmembrane region" description="Helical" evidence="6">
    <location>
        <begin position="248"/>
        <end position="268"/>
    </location>
</feature>
<sequence length="416" mass="42814">MRSLMLRLAGFTGAPILSALAPFIILPVMSRIVGPDGWANFSAGQSIGILGMVGVLFGWGIVGPVRVARAVTAQERAVILHESIRSRLLTALIAVPAAALATYLVSGPSYRLESVAVAVAMTIGGFTPAWFCIGQGNPRGLMVYDAMPKLAASLIALPIVAFSGQVMWYPVLLLALTVPAFAVHARRTAHGEALGDAEPRALRSVLRGLVPTATIDATGNAYGSTAVPIATAGLPPGDASSFASADRAYRIAIMAVIAVGNSFQAWVLDPEAHDVRHRHRLAIASHVALGAVGGLGIALLGPALTGLVFGASVAAQPLPSALFGVAFFFLSTTTPLIRNILIPAHRYRIVFAATVSAAVIGIVTMVLGSAMGSASIVALGVAASEATSFAVLVLPARRSYAQVIERPPAATPDPTS</sequence>
<evidence type="ECO:0000313" key="7">
    <source>
        <dbReference type="EMBL" id="KAA9111226.1"/>
    </source>
</evidence>
<feature type="transmembrane region" description="Helical" evidence="6">
    <location>
        <begin position="320"/>
        <end position="337"/>
    </location>
</feature>
<feature type="transmembrane region" description="Helical" evidence="6">
    <location>
        <begin position="46"/>
        <end position="67"/>
    </location>
</feature>
<organism evidence="7 8">
    <name type="scientific">Microbacterium rhizomatis</name>
    <dbReference type="NCBI Taxonomy" id="1631477"/>
    <lineage>
        <taxon>Bacteria</taxon>
        <taxon>Bacillati</taxon>
        <taxon>Actinomycetota</taxon>
        <taxon>Actinomycetes</taxon>
        <taxon>Micrococcales</taxon>
        <taxon>Microbacteriaceae</taxon>
        <taxon>Microbacterium</taxon>
    </lineage>
</organism>
<feature type="transmembrane region" description="Helical" evidence="6">
    <location>
        <begin position="376"/>
        <end position="396"/>
    </location>
</feature>
<dbReference type="AlphaFoldDB" id="A0A5J5J560"/>
<keyword evidence="8" id="KW-1185">Reference proteome</keyword>
<keyword evidence="5 6" id="KW-0472">Membrane</keyword>
<keyword evidence="4 6" id="KW-1133">Transmembrane helix</keyword>
<evidence type="ECO:0000256" key="4">
    <source>
        <dbReference type="ARBA" id="ARBA00022989"/>
    </source>
</evidence>
<accession>A0A5J5J560</accession>
<evidence type="ECO:0000256" key="3">
    <source>
        <dbReference type="ARBA" id="ARBA00022692"/>
    </source>
</evidence>
<keyword evidence="2" id="KW-1003">Cell membrane</keyword>
<dbReference type="GO" id="GO:0005886">
    <property type="term" value="C:plasma membrane"/>
    <property type="evidence" value="ECO:0007669"/>
    <property type="project" value="UniProtKB-SubCell"/>
</dbReference>
<dbReference type="PANTHER" id="PTHR30250:SF11">
    <property type="entry name" value="O-ANTIGEN TRANSPORTER-RELATED"/>
    <property type="match status" value="1"/>
</dbReference>
<gene>
    <name evidence="7" type="ORF">F6B43_06435</name>
</gene>
<evidence type="ECO:0000256" key="1">
    <source>
        <dbReference type="ARBA" id="ARBA00004651"/>
    </source>
</evidence>
<dbReference type="PANTHER" id="PTHR30250">
    <property type="entry name" value="PST FAMILY PREDICTED COLANIC ACID TRANSPORTER"/>
    <property type="match status" value="1"/>
</dbReference>